<keyword evidence="2" id="KW-0812">Transmembrane</keyword>
<proteinExistence type="inferred from homology"/>
<evidence type="ECO:0000313" key="4">
    <source>
        <dbReference type="EMBL" id="KJY60944.1"/>
    </source>
</evidence>
<keyword evidence="2" id="KW-1133">Transmembrane helix</keyword>
<dbReference type="STRING" id="1218492.JG30_11320"/>
<feature type="domain" description="Bacterial sugar transferase" evidence="3">
    <location>
        <begin position="30"/>
        <end position="218"/>
    </location>
</feature>
<dbReference type="EMBL" id="JXJQ01000009">
    <property type="protein sequence ID" value="KJY60944.1"/>
    <property type="molecule type" value="Genomic_DNA"/>
</dbReference>
<keyword evidence="5" id="KW-1185">Reference proteome</keyword>
<evidence type="ECO:0000313" key="5">
    <source>
        <dbReference type="Proteomes" id="UP000033558"/>
    </source>
</evidence>
<name>A0A0F4LRN2_9LACO</name>
<dbReference type="RefSeq" id="WP_046316941.1">
    <property type="nucleotide sequence ID" value="NZ_JBHSZT010000010.1"/>
</dbReference>
<accession>A0A0F4LRN2</accession>
<comment type="similarity">
    <text evidence="1">Belongs to the bacterial sugar transferase family.</text>
</comment>
<dbReference type="PATRIC" id="fig|1218492.5.peg.1276"/>
<dbReference type="HOGENOM" id="CLU_024920_1_0_9"/>
<dbReference type="GO" id="GO:0016780">
    <property type="term" value="F:phosphotransferase activity, for other substituted phosphate groups"/>
    <property type="evidence" value="ECO:0007669"/>
    <property type="project" value="TreeGrafter"/>
</dbReference>
<keyword evidence="2" id="KW-0472">Membrane</keyword>
<evidence type="ECO:0000259" key="3">
    <source>
        <dbReference type="Pfam" id="PF02397"/>
    </source>
</evidence>
<dbReference type="PANTHER" id="PTHR30576">
    <property type="entry name" value="COLANIC BIOSYNTHESIS UDP-GLUCOSE LIPID CARRIER TRANSFERASE"/>
    <property type="match status" value="1"/>
</dbReference>
<dbReference type="AlphaFoldDB" id="A0A0F4LRN2"/>
<feature type="transmembrane region" description="Helical" evidence="2">
    <location>
        <begin position="35"/>
        <end position="58"/>
    </location>
</feature>
<keyword evidence="4" id="KW-0808">Transferase</keyword>
<dbReference type="PANTHER" id="PTHR30576:SF0">
    <property type="entry name" value="UNDECAPRENYL-PHOSPHATE N-ACETYLGALACTOSAMINYL 1-PHOSPHATE TRANSFERASE-RELATED"/>
    <property type="match status" value="1"/>
</dbReference>
<organism evidence="4 5">
    <name type="scientific">Bombilactobacillus mellifer</name>
    <dbReference type="NCBI Taxonomy" id="1218492"/>
    <lineage>
        <taxon>Bacteria</taxon>
        <taxon>Bacillati</taxon>
        <taxon>Bacillota</taxon>
        <taxon>Bacilli</taxon>
        <taxon>Lactobacillales</taxon>
        <taxon>Lactobacillaceae</taxon>
        <taxon>Bombilactobacillus</taxon>
    </lineage>
</organism>
<sequence length="224" mass="26224">MQGENRIPKKLDTSLTISQQNSRYVYRFIKRSCDILFSLLGILIFLVPGFLIACAIKWENPKGTIFYTQTRVGKYQILFKMYKFRSMQENADSIITKLKSQNEVDGAMFKMKHDPRVTKVGHFLRRHSLDEIPQLWNVFKGDMSLVGPRPPLEREVVQYTDYDKQRLSVKPGCTGLWQVSGRNNVGFHEMVELDLKYIKERGLYFDFKIILQTIKIIIFPNNAF</sequence>
<comment type="caution">
    <text evidence="4">The sequence shown here is derived from an EMBL/GenBank/DDBJ whole genome shotgun (WGS) entry which is preliminary data.</text>
</comment>
<dbReference type="InterPro" id="IPR003362">
    <property type="entry name" value="Bact_transf"/>
</dbReference>
<dbReference type="Pfam" id="PF02397">
    <property type="entry name" value="Bac_transf"/>
    <property type="match status" value="1"/>
</dbReference>
<protein>
    <submittedName>
        <fullName evidence="4">Priming glycosyltransferase,undecaprenyl-phosphate beta-glucosephosphotransferase</fullName>
    </submittedName>
</protein>
<gene>
    <name evidence="4" type="ORF">JG30_11320</name>
</gene>
<evidence type="ECO:0000256" key="2">
    <source>
        <dbReference type="SAM" id="Phobius"/>
    </source>
</evidence>
<evidence type="ECO:0000256" key="1">
    <source>
        <dbReference type="ARBA" id="ARBA00006464"/>
    </source>
</evidence>
<reference evidence="4 5" key="1">
    <citation type="submission" date="2015-01" db="EMBL/GenBank/DDBJ databases">
        <title>Comparative genomics of the lactic acid bacteria isolated from the honey bee gut.</title>
        <authorList>
            <person name="Ellegaard K.M."/>
            <person name="Tamarit D."/>
            <person name="Javelind E."/>
            <person name="Olofsson T."/>
            <person name="Andersson S.G."/>
            <person name="Vasquez A."/>
        </authorList>
    </citation>
    <scope>NUCLEOTIDE SEQUENCE [LARGE SCALE GENOMIC DNA]</scope>
    <source>
        <strain evidence="4 5">Bin4</strain>
    </source>
</reference>
<dbReference type="Proteomes" id="UP000033558">
    <property type="component" value="Unassembled WGS sequence"/>
</dbReference>